<name>A0A6C0BJT8_9ZZZZ</name>
<sequence>MPIPPYNAQAGQDEFVVEMLHHKKDGCFLELGSNDPKQYNNTYYLEHGLGWVGIMVEYEAGWLPTYQKQRPRSFPIISDATKIDYWQALADHHFPKQIDYLQMDLDVDTRSTLTTLEKLDATVLPQYTFATITFEHDIYTGNYFETRQRSREILEHRGYVRIFSDVSVWWHDKSSPVDKLCPFEDWYVHPSLVDKQLLEKIASDPVNVPGQKYDVYVNLVKKYTHTNTN</sequence>
<dbReference type="EMBL" id="MN739177">
    <property type="protein sequence ID" value="QHS92320.1"/>
    <property type="molecule type" value="Genomic_DNA"/>
</dbReference>
<evidence type="ECO:0000313" key="1">
    <source>
        <dbReference type="EMBL" id="QHS92320.1"/>
    </source>
</evidence>
<organism evidence="1">
    <name type="scientific">viral metagenome</name>
    <dbReference type="NCBI Taxonomy" id="1070528"/>
    <lineage>
        <taxon>unclassified sequences</taxon>
        <taxon>metagenomes</taxon>
        <taxon>organismal metagenomes</taxon>
    </lineage>
</organism>
<evidence type="ECO:0008006" key="2">
    <source>
        <dbReference type="Google" id="ProtNLM"/>
    </source>
</evidence>
<accession>A0A6C0BJT8</accession>
<dbReference type="AlphaFoldDB" id="A0A6C0BJT8"/>
<reference evidence="1" key="1">
    <citation type="journal article" date="2020" name="Nature">
        <title>Giant virus diversity and host interactions through global metagenomics.</title>
        <authorList>
            <person name="Schulz F."/>
            <person name="Roux S."/>
            <person name="Paez-Espino D."/>
            <person name="Jungbluth S."/>
            <person name="Walsh D.A."/>
            <person name="Denef V.J."/>
            <person name="McMahon K.D."/>
            <person name="Konstantinidis K.T."/>
            <person name="Eloe-Fadrosh E.A."/>
            <person name="Kyrpides N.C."/>
            <person name="Woyke T."/>
        </authorList>
    </citation>
    <scope>NUCLEOTIDE SEQUENCE</scope>
    <source>
        <strain evidence="1">GVMAG-M-3300014204-73</strain>
    </source>
</reference>
<proteinExistence type="predicted"/>
<protein>
    <recommendedName>
        <fullName evidence="2">Methyltransferase FkbM domain-containing protein</fullName>
    </recommendedName>
</protein>